<dbReference type="InterPro" id="IPR030662">
    <property type="entry name" value="DPH6/MJ0570"/>
</dbReference>
<dbReference type="InterPro" id="IPR014729">
    <property type="entry name" value="Rossmann-like_a/b/a_fold"/>
</dbReference>
<dbReference type="Gene3D" id="3.90.1490.10">
    <property type="entry name" value="putative n-type atp pyrophosphatase, domain 2"/>
    <property type="match status" value="1"/>
</dbReference>
<protein>
    <submittedName>
        <fullName evidence="2">MJ0570-related uncharacterized domain-containing protein</fullName>
    </submittedName>
</protein>
<dbReference type="EMBL" id="FPAG01000003">
    <property type="protein sequence ID" value="SFS67766.1"/>
    <property type="molecule type" value="Genomic_DNA"/>
</dbReference>
<dbReference type="SUPFAM" id="SSF52402">
    <property type="entry name" value="Adenine nucleotide alpha hydrolases-like"/>
    <property type="match status" value="1"/>
</dbReference>
<dbReference type="InterPro" id="IPR002761">
    <property type="entry name" value="Diphthami_syn_dom"/>
</dbReference>
<dbReference type="OrthoDB" id="3572539at2"/>
<dbReference type="NCBIfam" id="TIGR00290">
    <property type="entry name" value="MJ0570_dom"/>
    <property type="match status" value="1"/>
</dbReference>
<gene>
    <name evidence="2" type="ORF">SAMN04487906_1295</name>
</gene>
<dbReference type="RefSeq" id="WP_074977711.1">
    <property type="nucleotide sequence ID" value="NZ_FPAG01000003.1"/>
</dbReference>
<feature type="domain" description="Diphthamide synthase" evidence="1">
    <location>
        <begin position="6"/>
        <end position="207"/>
    </location>
</feature>
<dbReference type="Proteomes" id="UP000183209">
    <property type="component" value="Unassembled WGS sequence"/>
</dbReference>
<evidence type="ECO:0000259" key="1">
    <source>
        <dbReference type="Pfam" id="PF01902"/>
    </source>
</evidence>
<dbReference type="PIRSF" id="PIRSF039123">
    <property type="entry name" value="Diphthamide_synthase"/>
    <property type="match status" value="1"/>
</dbReference>
<dbReference type="AlphaFoldDB" id="A0A1I6RSZ9"/>
<sequence length="247" mass="28272">MPEKTKAIFNWSSGKDSAMALYKVLQQNEHEVSCLLTSINSAFNRVSMHGVHQDLVELQAKSIGIPLKKILLPEMPSMSVYEKIMTETMTELKEEGNETSIFGDIFLEDLRAYREEKLESNGFNAIFPLWNVPTKTLIQDFLTMGFKAIVVCVNEKYLDKSFAGRIIDESFIADLPDNVDPCGENGEFHTFVFDGPIFKTPIPFKKGEVVYKKYEPAKDKNDNCYQEAQDTKPFQYGFWFCDLLLNE</sequence>
<dbReference type="Gene3D" id="3.40.50.620">
    <property type="entry name" value="HUPs"/>
    <property type="match status" value="1"/>
</dbReference>
<dbReference type="CDD" id="cd01994">
    <property type="entry name" value="AANH_PF0828-like"/>
    <property type="match status" value="1"/>
</dbReference>
<reference evidence="2 3" key="1">
    <citation type="submission" date="2016-10" db="EMBL/GenBank/DDBJ databases">
        <authorList>
            <person name="de Groot N.N."/>
        </authorList>
    </citation>
    <scope>NUCLEOTIDE SEQUENCE [LARGE SCALE GENOMIC DNA]</scope>
    <source>
        <strain evidence="2 3">CGMCC 1.6114</strain>
    </source>
</reference>
<evidence type="ECO:0000313" key="2">
    <source>
        <dbReference type="EMBL" id="SFS67766.1"/>
    </source>
</evidence>
<dbReference type="Pfam" id="PF01902">
    <property type="entry name" value="Diphthami_syn_2"/>
    <property type="match status" value="1"/>
</dbReference>
<proteinExistence type="predicted"/>
<accession>A0A1I6RSZ9</accession>
<evidence type="ECO:0000313" key="3">
    <source>
        <dbReference type="Proteomes" id="UP000183209"/>
    </source>
</evidence>
<organism evidence="2 3">
    <name type="scientific">Zhouia amylolytica</name>
    <dbReference type="NCBI Taxonomy" id="376730"/>
    <lineage>
        <taxon>Bacteria</taxon>
        <taxon>Pseudomonadati</taxon>
        <taxon>Bacteroidota</taxon>
        <taxon>Flavobacteriia</taxon>
        <taxon>Flavobacteriales</taxon>
        <taxon>Flavobacteriaceae</taxon>
        <taxon>Zhouia</taxon>
    </lineage>
</organism>
<name>A0A1I6RSZ9_9FLAO</name>